<keyword evidence="11" id="KW-0457">Lysine biosynthesis</keyword>
<dbReference type="Gene3D" id="3.40.50.720">
    <property type="entry name" value="NAD(P)-binding Rossmann-like Domain"/>
    <property type="match status" value="1"/>
</dbReference>
<dbReference type="InterPro" id="IPR005986">
    <property type="entry name" value="Asp_semialdehyde_DH_beta"/>
</dbReference>
<dbReference type="SMART" id="SM00859">
    <property type="entry name" value="Semialdhyde_dh"/>
    <property type="match status" value="1"/>
</dbReference>
<dbReference type="CDD" id="cd18131">
    <property type="entry name" value="ASADH_C_bac_euk_like"/>
    <property type="match status" value="1"/>
</dbReference>
<keyword evidence="9" id="KW-0220">Diaminopimelate biosynthesis</keyword>
<dbReference type="GO" id="GO:0050661">
    <property type="term" value="F:NADP binding"/>
    <property type="evidence" value="ECO:0007669"/>
    <property type="project" value="InterPro"/>
</dbReference>
<name>A0A3B1C4S0_9ZZZZ</name>
<dbReference type="NCBIfam" id="NF011456">
    <property type="entry name" value="PRK14874.1"/>
    <property type="match status" value="1"/>
</dbReference>
<dbReference type="UniPathway" id="UPA00034">
    <property type="reaction ID" value="UER00016"/>
</dbReference>
<evidence type="ECO:0000256" key="1">
    <source>
        <dbReference type="ARBA" id="ARBA00005021"/>
    </source>
</evidence>
<dbReference type="InterPro" id="IPR000534">
    <property type="entry name" value="Semialdehyde_DH_NAD-bd"/>
</dbReference>
<dbReference type="InterPro" id="IPR036291">
    <property type="entry name" value="NAD(P)-bd_dom_sf"/>
</dbReference>
<dbReference type="InterPro" id="IPR012280">
    <property type="entry name" value="Semialdhyde_DH_dimer_dom"/>
</dbReference>
<keyword evidence="8" id="KW-0521">NADP</keyword>
<evidence type="ECO:0000256" key="11">
    <source>
        <dbReference type="ARBA" id="ARBA00023154"/>
    </source>
</evidence>
<dbReference type="InterPro" id="IPR012080">
    <property type="entry name" value="Asp_semialdehyde_DH"/>
</dbReference>
<keyword evidence="10 15" id="KW-0560">Oxidoreductase</keyword>
<dbReference type="Pfam" id="PF02774">
    <property type="entry name" value="Semialdhyde_dhC"/>
    <property type="match status" value="1"/>
</dbReference>
<dbReference type="UniPathway" id="UPA00050">
    <property type="reaction ID" value="UER00463"/>
</dbReference>
<dbReference type="GO" id="GO:0051287">
    <property type="term" value="F:NAD binding"/>
    <property type="evidence" value="ECO:0007669"/>
    <property type="project" value="InterPro"/>
</dbReference>
<accession>A0A3B1C4S0</accession>
<dbReference type="EC" id="1.2.1.11" evidence="5"/>
<proteinExistence type="inferred from homology"/>
<evidence type="ECO:0000256" key="9">
    <source>
        <dbReference type="ARBA" id="ARBA00022915"/>
    </source>
</evidence>
<comment type="similarity">
    <text evidence="3">Belongs to the aspartate-semialdehyde dehydrogenase family.</text>
</comment>
<evidence type="ECO:0000256" key="4">
    <source>
        <dbReference type="ARBA" id="ARBA00011738"/>
    </source>
</evidence>
<evidence type="ECO:0000256" key="12">
    <source>
        <dbReference type="ARBA" id="ARBA00023167"/>
    </source>
</evidence>
<organism evidence="15">
    <name type="scientific">hydrothermal vent metagenome</name>
    <dbReference type="NCBI Taxonomy" id="652676"/>
    <lineage>
        <taxon>unclassified sequences</taxon>
        <taxon>metagenomes</taxon>
        <taxon>ecological metagenomes</taxon>
    </lineage>
</organism>
<dbReference type="GO" id="GO:0009088">
    <property type="term" value="P:threonine biosynthetic process"/>
    <property type="evidence" value="ECO:0007669"/>
    <property type="project" value="UniProtKB-UniPathway"/>
</dbReference>
<comment type="pathway">
    <text evidence="1">Amino-acid biosynthesis; L-methionine biosynthesis via de novo pathway; L-homoserine from L-aspartate: step 2/3.</text>
</comment>
<reference evidence="15" key="1">
    <citation type="submission" date="2018-06" db="EMBL/GenBank/DDBJ databases">
        <authorList>
            <person name="Zhirakovskaya E."/>
        </authorList>
    </citation>
    <scope>NUCLEOTIDE SEQUENCE</scope>
</reference>
<dbReference type="CDD" id="cd02316">
    <property type="entry name" value="VcASADH2_like_N"/>
    <property type="match status" value="1"/>
</dbReference>
<dbReference type="NCBIfam" id="TIGR01296">
    <property type="entry name" value="asd_B"/>
    <property type="match status" value="1"/>
</dbReference>
<dbReference type="NCBIfam" id="NF004224">
    <property type="entry name" value="PRK05671.1"/>
    <property type="match status" value="1"/>
</dbReference>
<dbReference type="GO" id="GO:0019877">
    <property type="term" value="P:diaminopimelate biosynthetic process"/>
    <property type="evidence" value="ECO:0007669"/>
    <property type="project" value="UniProtKB-KW"/>
</dbReference>
<evidence type="ECO:0000256" key="3">
    <source>
        <dbReference type="ARBA" id="ARBA00010584"/>
    </source>
</evidence>
<dbReference type="PIRSF" id="PIRSF000148">
    <property type="entry name" value="ASA_dh"/>
    <property type="match status" value="1"/>
</dbReference>
<dbReference type="Gene3D" id="3.30.360.10">
    <property type="entry name" value="Dihydrodipicolinate Reductase, domain 2"/>
    <property type="match status" value="1"/>
</dbReference>
<dbReference type="GO" id="GO:0046983">
    <property type="term" value="F:protein dimerization activity"/>
    <property type="evidence" value="ECO:0007669"/>
    <property type="project" value="InterPro"/>
</dbReference>
<feature type="domain" description="Semialdehyde dehydrogenase NAD-binding" evidence="14">
    <location>
        <begin position="7"/>
        <end position="122"/>
    </location>
</feature>
<dbReference type="GO" id="GO:0009097">
    <property type="term" value="P:isoleucine biosynthetic process"/>
    <property type="evidence" value="ECO:0007669"/>
    <property type="project" value="InterPro"/>
</dbReference>
<evidence type="ECO:0000256" key="7">
    <source>
        <dbReference type="ARBA" id="ARBA00022697"/>
    </source>
</evidence>
<gene>
    <name evidence="15" type="ORF">MNBD_NITROSPINAE04-1450</name>
</gene>
<keyword evidence="6" id="KW-0028">Amino-acid biosynthesis</keyword>
<dbReference type="EMBL" id="UOGA01000301">
    <property type="protein sequence ID" value="VAX25516.1"/>
    <property type="molecule type" value="Genomic_DNA"/>
</dbReference>
<evidence type="ECO:0000256" key="13">
    <source>
        <dbReference type="ARBA" id="ARBA00047891"/>
    </source>
</evidence>
<evidence type="ECO:0000256" key="6">
    <source>
        <dbReference type="ARBA" id="ARBA00022605"/>
    </source>
</evidence>
<evidence type="ECO:0000256" key="5">
    <source>
        <dbReference type="ARBA" id="ARBA00013120"/>
    </source>
</evidence>
<dbReference type="GO" id="GO:0009089">
    <property type="term" value="P:lysine biosynthetic process via diaminopimelate"/>
    <property type="evidence" value="ECO:0007669"/>
    <property type="project" value="UniProtKB-UniPathway"/>
</dbReference>
<dbReference type="GO" id="GO:0004073">
    <property type="term" value="F:aspartate-semialdehyde dehydrogenase activity"/>
    <property type="evidence" value="ECO:0007669"/>
    <property type="project" value="UniProtKB-EC"/>
</dbReference>
<evidence type="ECO:0000256" key="2">
    <source>
        <dbReference type="ARBA" id="ARBA00005097"/>
    </source>
</evidence>
<evidence type="ECO:0000256" key="8">
    <source>
        <dbReference type="ARBA" id="ARBA00022857"/>
    </source>
</evidence>
<comment type="subunit">
    <text evidence="4">Homodimer.</text>
</comment>
<evidence type="ECO:0000256" key="10">
    <source>
        <dbReference type="ARBA" id="ARBA00023002"/>
    </source>
</evidence>
<dbReference type="SUPFAM" id="SSF51735">
    <property type="entry name" value="NAD(P)-binding Rossmann-fold domains"/>
    <property type="match status" value="1"/>
</dbReference>
<evidence type="ECO:0000259" key="14">
    <source>
        <dbReference type="SMART" id="SM00859"/>
    </source>
</evidence>
<dbReference type="PANTHER" id="PTHR46278:SF2">
    <property type="entry name" value="ASPARTATE-SEMIALDEHYDE DEHYDROGENASE"/>
    <property type="match status" value="1"/>
</dbReference>
<dbReference type="AlphaFoldDB" id="A0A3B1C4S0"/>
<dbReference type="NCBIfam" id="NF005957">
    <property type="entry name" value="PRK08040.1"/>
    <property type="match status" value="1"/>
</dbReference>
<keyword evidence="7" id="KW-0791">Threonine biosynthesis</keyword>
<dbReference type="PANTHER" id="PTHR46278">
    <property type="entry name" value="DEHYDROGENASE, PUTATIVE-RELATED"/>
    <property type="match status" value="1"/>
</dbReference>
<evidence type="ECO:0000313" key="15">
    <source>
        <dbReference type="EMBL" id="VAX25516.1"/>
    </source>
</evidence>
<protein>
    <recommendedName>
        <fullName evidence="5">aspartate-semialdehyde dehydrogenase</fullName>
        <ecNumber evidence="5">1.2.1.11</ecNumber>
    </recommendedName>
</protein>
<comment type="pathway">
    <text evidence="2">Amino-acid biosynthesis; L-threonine biosynthesis; L-threonine from L-aspartate: step 2/5.</text>
</comment>
<sequence length="336" mass="36810">MAKGLYNVAVVGATGAVGEEMIKILEERQFPVSVFRPLASSRSAGMEVSFRGESYIVEELTHDSFEGINIAIFSAGAARSKEFAPSAVDAGAVVVDNSSAFRMDPDIPLVVPEVNRNAIERHKGIIANPNCSTIQLVTALKPLHDAARIKRIVISTYQSVSGAGKEAIDELSQQTKDMFNFQDIEPKIFPAQIAFNCIPQIDVFLEDGYTKEEAKMINETKKIMEDESIQVTATCVRVPVFYSHGESVNLEFAVPIAPDFAREILMNAPGIEVVDTPEEQKYPLATEAAGKDPVYVGRIRRDNTVKHGLNMWIVSDNIRKGAALNAIQIAEELLNL</sequence>
<comment type="catalytic activity">
    <reaction evidence="13">
        <text>L-aspartate 4-semialdehyde + phosphate + NADP(+) = 4-phospho-L-aspartate + NADPH + H(+)</text>
        <dbReference type="Rhea" id="RHEA:24284"/>
        <dbReference type="ChEBI" id="CHEBI:15378"/>
        <dbReference type="ChEBI" id="CHEBI:43474"/>
        <dbReference type="ChEBI" id="CHEBI:57535"/>
        <dbReference type="ChEBI" id="CHEBI:57783"/>
        <dbReference type="ChEBI" id="CHEBI:58349"/>
        <dbReference type="ChEBI" id="CHEBI:537519"/>
        <dbReference type="EC" id="1.2.1.11"/>
    </reaction>
</comment>
<keyword evidence="12" id="KW-0486">Methionine biosynthesis</keyword>
<dbReference type="GO" id="GO:0009086">
    <property type="term" value="P:methionine biosynthetic process"/>
    <property type="evidence" value="ECO:0007669"/>
    <property type="project" value="UniProtKB-KW"/>
</dbReference>
<dbReference type="Pfam" id="PF01118">
    <property type="entry name" value="Semialdhyde_dh"/>
    <property type="match status" value="1"/>
</dbReference>
<dbReference type="UniPathway" id="UPA00051">
    <property type="reaction ID" value="UER00464"/>
</dbReference>
<dbReference type="HAMAP" id="MF_02121">
    <property type="entry name" value="ASADH"/>
    <property type="match status" value="1"/>
</dbReference>
<dbReference type="SUPFAM" id="SSF55347">
    <property type="entry name" value="Glyceraldehyde-3-phosphate dehydrogenase-like, C-terminal domain"/>
    <property type="match status" value="1"/>
</dbReference>